<keyword evidence="2 6" id="KW-0812">Transmembrane</keyword>
<proteinExistence type="inferred from homology"/>
<dbReference type="EMBL" id="JAGSYN010000004">
    <property type="protein sequence ID" value="KAG7666412.1"/>
    <property type="molecule type" value="Genomic_DNA"/>
</dbReference>
<evidence type="ECO:0000256" key="1">
    <source>
        <dbReference type="ARBA" id="ARBA00004141"/>
    </source>
</evidence>
<evidence type="ECO:0008006" key="9">
    <source>
        <dbReference type="Google" id="ProtNLM"/>
    </source>
</evidence>
<evidence type="ECO:0000313" key="7">
    <source>
        <dbReference type="EMBL" id="KAG7666412.1"/>
    </source>
</evidence>
<comment type="caution">
    <text evidence="7">The sequence shown here is derived from an EMBL/GenBank/DDBJ whole genome shotgun (WGS) entry which is preliminary data.</text>
</comment>
<dbReference type="RefSeq" id="XP_049266640.1">
    <property type="nucleotide sequence ID" value="XM_049407686.1"/>
</dbReference>
<evidence type="ECO:0000256" key="3">
    <source>
        <dbReference type="ARBA" id="ARBA00022989"/>
    </source>
</evidence>
<dbReference type="AlphaFoldDB" id="A0A8J5QXB2"/>
<evidence type="ECO:0000256" key="4">
    <source>
        <dbReference type="ARBA" id="ARBA00023136"/>
    </source>
</evidence>
<comment type="subcellular location">
    <subcellularLocation>
        <location evidence="1">Membrane</location>
        <topology evidence="1">Multi-pass membrane protein</topology>
    </subcellularLocation>
</comment>
<feature type="transmembrane region" description="Helical" evidence="6">
    <location>
        <begin position="224"/>
        <end position="246"/>
    </location>
</feature>
<evidence type="ECO:0000313" key="8">
    <source>
        <dbReference type="Proteomes" id="UP000694255"/>
    </source>
</evidence>
<dbReference type="OrthoDB" id="5336366at2759"/>
<feature type="transmembrane region" description="Helical" evidence="6">
    <location>
        <begin position="93"/>
        <end position="112"/>
    </location>
</feature>
<evidence type="ECO:0000256" key="5">
    <source>
        <dbReference type="ARBA" id="ARBA00038013"/>
    </source>
</evidence>
<dbReference type="GO" id="GO:0005741">
    <property type="term" value="C:mitochondrial outer membrane"/>
    <property type="evidence" value="ECO:0007669"/>
    <property type="project" value="TreeGrafter"/>
</dbReference>
<keyword evidence="8" id="KW-1185">Reference proteome</keyword>
<accession>A0A8J5QXB2</accession>
<dbReference type="InterPro" id="IPR051668">
    <property type="entry name" value="ATG33"/>
</dbReference>
<keyword evidence="4 6" id="KW-0472">Membrane</keyword>
<dbReference type="Proteomes" id="UP000694255">
    <property type="component" value="Unassembled WGS sequence"/>
</dbReference>
<reference evidence="7 8" key="1">
    <citation type="journal article" date="2021" name="DNA Res.">
        <title>Genome analysis of Candida subhashii reveals its hybrid nature and dual mitochondrial genome conformations.</title>
        <authorList>
            <person name="Mixao V."/>
            <person name="Hegedusova E."/>
            <person name="Saus E."/>
            <person name="Pryszcz L.P."/>
            <person name="Cillingova A."/>
            <person name="Nosek J."/>
            <person name="Gabaldon T."/>
        </authorList>
    </citation>
    <scope>NUCLEOTIDE SEQUENCE [LARGE SCALE GENOMIC DNA]</scope>
    <source>
        <strain evidence="7 8">CBS 10753</strain>
    </source>
</reference>
<dbReference type="PANTHER" id="PTHR37278:SF1">
    <property type="entry name" value="AUTOPHAGY-RELATED PROTEIN 33-RELATED"/>
    <property type="match status" value="1"/>
</dbReference>
<keyword evidence="3 6" id="KW-1133">Transmembrane helix</keyword>
<gene>
    <name evidence="7" type="ORF">J8A68_000043</name>
</gene>
<feature type="transmembrane region" description="Helical" evidence="6">
    <location>
        <begin position="64"/>
        <end position="81"/>
    </location>
</feature>
<evidence type="ECO:0000256" key="2">
    <source>
        <dbReference type="ARBA" id="ARBA00022692"/>
    </source>
</evidence>
<dbReference type="PANTHER" id="PTHR37278">
    <property type="entry name" value="AUTOPHAGY-RELATED PROTEIN 33-RELATED"/>
    <property type="match status" value="1"/>
</dbReference>
<dbReference type="GO" id="GO:0016236">
    <property type="term" value="P:macroautophagy"/>
    <property type="evidence" value="ECO:0007669"/>
    <property type="project" value="TreeGrafter"/>
</dbReference>
<name>A0A8J5QXB2_9ASCO</name>
<evidence type="ECO:0000256" key="6">
    <source>
        <dbReference type="SAM" id="Phobius"/>
    </source>
</evidence>
<comment type="similarity">
    <text evidence="5">Belongs to the ATG33 family.</text>
</comment>
<dbReference type="GO" id="GO:0000422">
    <property type="term" value="P:autophagy of mitochondrion"/>
    <property type="evidence" value="ECO:0007669"/>
    <property type="project" value="TreeGrafter"/>
</dbReference>
<sequence length="247" mass="26857">MTAGTCVNTIKVLGFGSLGLLSSSLIYQALNKIPDLITKISTNSISTFHETSSKVYQFICNSRLINITLSVFSTGLFGLAYSYSPNSAKHPYLIYSAIGAPLSLICVYYQGLNHEKKILKTKSNKKVKKVKKPEQPPAQQVEEEVVAKVVSRDDDLGKSYVHLSDESGTSTPTSLQLSPEVTQTAAAAATHVEEEISIDEEVEETLVKKEFVQDLESIESGYRIGAIVSSAFVLLTSIGLIGDLYLL</sequence>
<organism evidence="7 8">
    <name type="scientific">[Candida] subhashii</name>
    <dbReference type="NCBI Taxonomy" id="561895"/>
    <lineage>
        <taxon>Eukaryota</taxon>
        <taxon>Fungi</taxon>
        <taxon>Dikarya</taxon>
        <taxon>Ascomycota</taxon>
        <taxon>Saccharomycotina</taxon>
        <taxon>Pichiomycetes</taxon>
        <taxon>Debaryomycetaceae</taxon>
        <taxon>Spathaspora</taxon>
    </lineage>
</organism>
<dbReference type="GeneID" id="73466844"/>
<protein>
    <recommendedName>
        <fullName evidence="9">Autophagy-related protein 33</fullName>
    </recommendedName>
</protein>